<dbReference type="Proteomes" id="UP000186817">
    <property type="component" value="Unassembled WGS sequence"/>
</dbReference>
<dbReference type="AlphaFoldDB" id="A0A1Q9F2R6"/>
<reference evidence="2 3" key="1">
    <citation type="submission" date="2016-02" db="EMBL/GenBank/DDBJ databases">
        <title>Genome analysis of coral dinoflagellate symbionts highlights evolutionary adaptations to a symbiotic lifestyle.</title>
        <authorList>
            <person name="Aranda M."/>
            <person name="Li Y."/>
            <person name="Liew Y.J."/>
            <person name="Baumgarten S."/>
            <person name="Simakov O."/>
            <person name="Wilson M."/>
            <person name="Piel J."/>
            <person name="Ashoor H."/>
            <person name="Bougouffa S."/>
            <person name="Bajic V.B."/>
            <person name="Ryu T."/>
            <person name="Ravasi T."/>
            <person name="Bayer T."/>
            <person name="Micklem G."/>
            <person name="Kim H."/>
            <person name="Bhak J."/>
            <person name="Lajeunesse T.C."/>
            <person name="Voolstra C.R."/>
        </authorList>
    </citation>
    <scope>NUCLEOTIDE SEQUENCE [LARGE SCALE GENOMIC DNA]</scope>
    <source>
        <strain evidence="2 3">CCMP2467</strain>
    </source>
</reference>
<dbReference type="InterPro" id="IPR051731">
    <property type="entry name" value="DENND11/AVL9_GEFs"/>
</dbReference>
<organism evidence="2 3">
    <name type="scientific">Symbiodinium microadriaticum</name>
    <name type="common">Dinoflagellate</name>
    <name type="synonym">Zooxanthella microadriatica</name>
    <dbReference type="NCBI Taxonomy" id="2951"/>
    <lineage>
        <taxon>Eukaryota</taxon>
        <taxon>Sar</taxon>
        <taxon>Alveolata</taxon>
        <taxon>Dinophyceae</taxon>
        <taxon>Suessiales</taxon>
        <taxon>Symbiodiniaceae</taxon>
        <taxon>Symbiodinium</taxon>
    </lineage>
</organism>
<sequence length="203" mass="22393">MVIYTLSSLPFVFFEQRDFRCTDLLRDFDTQLDAVSFEKLPDTELFFGVHHAQLFRGLRHKLLSVLKAILLEAKVISESAEQCSRTVLALLSLLPGGNMGFPSSASAQDAVLGGPVSLQGPIVGIFPQKVFPYLGLHMLDSLLQMRGFLIGTTNRIFVDRTAPDLILEVPSTTASTEYSVEFPCKEVKELTRCTGAEKAGEHV</sequence>
<dbReference type="InterPro" id="IPR018307">
    <property type="entry name" value="ABL9/DENND6_dom"/>
</dbReference>
<gene>
    <name evidence="2" type="ORF">AK812_SmicGene1915</name>
</gene>
<proteinExistence type="predicted"/>
<keyword evidence="3" id="KW-1185">Reference proteome</keyword>
<dbReference type="GO" id="GO:0005737">
    <property type="term" value="C:cytoplasm"/>
    <property type="evidence" value="ECO:0007669"/>
    <property type="project" value="TreeGrafter"/>
</dbReference>
<evidence type="ECO:0000259" key="1">
    <source>
        <dbReference type="Pfam" id="PF09794"/>
    </source>
</evidence>
<protein>
    <recommendedName>
        <fullName evidence="1">AVL9/DENND6 domain-containing protein</fullName>
    </recommendedName>
</protein>
<evidence type="ECO:0000313" key="3">
    <source>
        <dbReference type="Proteomes" id="UP000186817"/>
    </source>
</evidence>
<dbReference type="PANTHER" id="PTHR31017">
    <property type="entry name" value="LATE SECRETORY PATHWAY PROTEIN AVL9-RELATED"/>
    <property type="match status" value="1"/>
</dbReference>
<dbReference type="PANTHER" id="PTHR31017:SF1">
    <property type="entry name" value="LATE SECRETORY PATHWAY PROTEIN AVL9 HOMOLOG"/>
    <property type="match status" value="1"/>
</dbReference>
<name>A0A1Q9F2R6_SYMMI</name>
<accession>A0A1Q9F2R6</accession>
<comment type="caution">
    <text evidence="2">The sequence shown here is derived from an EMBL/GenBank/DDBJ whole genome shotgun (WGS) entry which is preliminary data.</text>
</comment>
<dbReference type="Pfam" id="PF09794">
    <property type="entry name" value="Avl9"/>
    <property type="match status" value="1"/>
</dbReference>
<evidence type="ECO:0000313" key="2">
    <source>
        <dbReference type="EMBL" id="OLQ13984.1"/>
    </source>
</evidence>
<dbReference type="OrthoDB" id="270720at2759"/>
<feature type="domain" description="AVL9/DENND6" evidence="1">
    <location>
        <begin position="6"/>
        <end position="173"/>
    </location>
</feature>
<dbReference type="EMBL" id="LSRX01000021">
    <property type="protein sequence ID" value="OLQ13984.1"/>
    <property type="molecule type" value="Genomic_DNA"/>
</dbReference>